<reference evidence="1" key="2">
    <citation type="journal article" date="2015" name="Data Brief">
        <title>Shoot transcriptome of the giant reed, Arundo donax.</title>
        <authorList>
            <person name="Barrero R.A."/>
            <person name="Guerrero F.D."/>
            <person name="Moolhuijzen P."/>
            <person name="Goolsby J.A."/>
            <person name="Tidwell J."/>
            <person name="Bellgard S.E."/>
            <person name="Bellgard M.I."/>
        </authorList>
    </citation>
    <scope>NUCLEOTIDE SEQUENCE</scope>
    <source>
        <tissue evidence="1">Shoot tissue taken approximately 20 cm above the soil surface</tissue>
    </source>
</reference>
<accession>A0A0A9G538</accession>
<organism evidence="1">
    <name type="scientific">Arundo donax</name>
    <name type="common">Giant reed</name>
    <name type="synonym">Donax arundinaceus</name>
    <dbReference type="NCBI Taxonomy" id="35708"/>
    <lineage>
        <taxon>Eukaryota</taxon>
        <taxon>Viridiplantae</taxon>
        <taxon>Streptophyta</taxon>
        <taxon>Embryophyta</taxon>
        <taxon>Tracheophyta</taxon>
        <taxon>Spermatophyta</taxon>
        <taxon>Magnoliopsida</taxon>
        <taxon>Liliopsida</taxon>
        <taxon>Poales</taxon>
        <taxon>Poaceae</taxon>
        <taxon>PACMAD clade</taxon>
        <taxon>Arundinoideae</taxon>
        <taxon>Arundineae</taxon>
        <taxon>Arundo</taxon>
    </lineage>
</organism>
<sequence>MRSVCQRLR</sequence>
<proteinExistence type="predicted"/>
<dbReference type="EMBL" id="GBRH01182108">
    <property type="protein sequence ID" value="JAE15788.1"/>
    <property type="molecule type" value="Transcribed_RNA"/>
</dbReference>
<name>A0A0A9G538_ARUDO</name>
<evidence type="ECO:0000313" key="1">
    <source>
        <dbReference type="EMBL" id="JAE15788.1"/>
    </source>
</evidence>
<protein>
    <submittedName>
        <fullName evidence="1">Uncharacterized protein</fullName>
    </submittedName>
</protein>
<reference evidence="1" key="1">
    <citation type="submission" date="2014-09" db="EMBL/GenBank/DDBJ databases">
        <authorList>
            <person name="Magalhaes I.L.F."/>
            <person name="Oliveira U."/>
            <person name="Santos F.R."/>
            <person name="Vidigal T.H.D.A."/>
            <person name="Brescovit A.D."/>
            <person name="Santos A.J."/>
        </authorList>
    </citation>
    <scope>NUCLEOTIDE SEQUENCE</scope>
    <source>
        <tissue evidence="1">Shoot tissue taken approximately 20 cm above the soil surface</tissue>
    </source>
</reference>